<comment type="caution">
    <text evidence="2">The sequence shown here is derived from an EMBL/GenBank/DDBJ whole genome shotgun (WGS) entry which is preliminary data.</text>
</comment>
<sequence length="175" mass="18189">MSDPYIGEIQAFAFGYCPDKWLPCDGRPLPIQRYTPLFSLIGTYYGGDGRTTFNLPNLVGRVAVSQGQGQGLTPRVLGEQIGEAAVTLVQPEMPAHTHGLQLGDRSATNGTAGPTAGASVAIDPGFNGFVPPPADTTLALTAVVPTGGSQAHPNTQPTLAMIYCIATEGIFPSFG</sequence>
<accession>A0A327KFG2</accession>
<dbReference type="Gene3D" id="3.90.1340.10">
    <property type="entry name" value="Phage tail collar domain"/>
    <property type="match status" value="1"/>
</dbReference>
<gene>
    <name evidence="2" type="ORF">CH341_29495</name>
</gene>
<reference evidence="2 3" key="1">
    <citation type="submission" date="2017-07" db="EMBL/GenBank/DDBJ databases">
        <title>Draft Genome Sequences of Select Purple Nonsulfur Bacteria.</title>
        <authorList>
            <person name="Lasarre B."/>
            <person name="Mckinlay J.B."/>
        </authorList>
    </citation>
    <scope>NUCLEOTIDE SEQUENCE [LARGE SCALE GENOMIC DNA]</scope>
    <source>
        <strain evidence="2 3">DSM 5909</strain>
    </source>
</reference>
<evidence type="ECO:0000313" key="2">
    <source>
        <dbReference type="EMBL" id="RAI37530.1"/>
    </source>
</evidence>
<dbReference type="RefSeq" id="WP_111423002.1">
    <property type="nucleotide sequence ID" value="NZ_NPEX01000439.1"/>
</dbReference>
<feature type="domain" description="Phage tail collar" evidence="1">
    <location>
        <begin position="7"/>
        <end position="62"/>
    </location>
</feature>
<dbReference type="Proteomes" id="UP000249130">
    <property type="component" value="Unassembled WGS sequence"/>
</dbReference>
<dbReference type="InterPro" id="IPR011083">
    <property type="entry name" value="Phage_tail_collar_dom"/>
</dbReference>
<protein>
    <submittedName>
        <fullName evidence="2">Phage tail protein</fullName>
    </submittedName>
</protein>
<evidence type="ECO:0000313" key="3">
    <source>
        <dbReference type="Proteomes" id="UP000249130"/>
    </source>
</evidence>
<dbReference type="Pfam" id="PF07484">
    <property type="entry name" value="Collar"/>
    <property type="match status" value="1"/>
</dbReference>
<dbReference type="InterPro" id="IPR037053">
    <property type="entry name" value="Phage_tail_collar_dom_sf"/>
</dbReference>
<dbReference type="EMBL" id="NPEX01000439">
    <property type="protein sequence ID" value="RAI37530.1"/>
    <property type="molecule type" value="Genomic_DNA"/>
</dbReference>
<dbReference type="SUPFAM" id="SSF88874">
    <property type="entry name" value="Receptor-binding domain of short tail fibre protein gp12"/>
    <property type="match status" value="1"/>
</dbReference>
<proteinExistence type="predicted"/>
<dbReference type="AlphaFoldDB" id="A0A327KFG2"/>
<keyword evidence="3" id="KW-1185">Reference proteome</keyword>
<name>A0A327KFG2_9BRAD</name>
<dbReference type="OrthoDB" id="9810174at2"/>
<organism evidence="2 3">
    <name type="scientific">Rhodoplanes roseus</name>
    <dbReference type="NCBI Taxonomy" id="29409"/>
    <lineage>
        <taxon>Bacteria</taxon>
        <taxon>Pseudomonadati</taxon>
        <taxon>Pseudomonadota</taxon>
        <taxon>Alphaproteobacteria</taxon>
        <taxon>Hyphomicrobiales</taxon>
        <taxon>Nitrobacteraceae</taxon>
        <taxon>Rhodoplanes</taxon>
    </lineage>
</organism>
<evidence type="ECO:0000259" key="1">
    <source>
        <dbReference type="Pfam" id="PF07484"/>
    </source>
</evidence>